<dbReference type="EMBL" id="CDMZ01001066">
    <property type="protein sequence ID" value="CEM26569.1"/>
    <property type="molecule type" value="Genomic_DNA"/>
</dbReference>
<evidence type="ECO:0000256" key="2">
    <source>
        <dbReference type="SAM" id="Phobius"/>
    </source>
</evidence>
<feature type="region of interest" description="Disordered" evidence="1">
    <location>
        <begin position="1"/>
        <end position="35"/>
    </location>
</feature>
<dbReference type="PhylomeDB" id="A0A0G4GBU7"/>
<keyword evidence="2" id="KW-0812">Transmembrane</keyword>
<dbReference type="VEuPathDB" id="CryptoDB:Cvel_21185"/>
<name>A0A0G4GBU7_9ALVE</name>
<keyword evidence="2" id="KW-0472">Membrane</keyword>
<feature type="transmembrane region" description="Helical" evidence="2">
    <location>
        <begin position="77"/>
        <end position="102"/>
    </location>
</feature>
<evidence type="ECO:0000313" key="3">
    <source>
        <dbReference type="EMBL" id="CEM26569.1"/>
    </source>
</evidence>
<keyword evidence="2" id="KW-1133">Transmembrane helix</keyword>
<proteinExistence type="predicted"/>
<sequence length="154" mass="16390">MLTERKSTGNRGSRGVAGGAKGTEQKHQGMSPGDSDAFRSDCFGKQRKFLSATFIPLNCFLMLIQFFLMLFGKFDKAMTFLSIAATSLFLFGLADLSGFVTLSVQTSELKTTAAYAIGGGLLHAATCFWNPSSLAARVLLQGHYGVSGDVGGWG</sequence>
<feature type="transmembrane region" description="Helical" evidence="2">
    <location>
        <begin position="49"/>
        <end position="71"/>
    </location>
</feature>
<gene>
    <name evidence="3" type="ORF">Cvel_21185</name>
</gene>
<evidence type="ECO:0000256" key="1">
    <source>
        <dbReference type="SAM" id="MobiDB-lite"/>
    </source>
</evidence>
<dbReference type="AlphaFoldDB" id="A0A0G4GBU7"/>
<protein>
    <submittedName>
        <fullName evidence="3">Uncharacterized protein</fullName>
    </submittedName>
</protein>
<reference evidence="3" key="1">
    <citation type="submission" date="2014-11" db="EMBL/GenBank/DDBJ databases">
        <authorList>
            <person name="Otto D Thomas"/>
            <person name="Naeem Raeece"/>
        </authorList>
    </citation>
    <scope>NUCLEOTIDE SEQUENCE</scope>
</reference>
<accession>A0A0G4GBU7</accession>
<organism evidence="3">
    <name type="scientific">Chromera velia CCMP2878</name>
    <dbReference type="NCBI Taxonomy" id="1169474"/>
    <lineage>
        <taxon>Eukaryota</taxon>
        <taxon>Sar</taxon>
        <taxon>Alveolata</taxon>
        <taxon>Colpodellida</taxon>
        <taxon>Chromeraceae</taxon>
        <taxon>Chromera</taxon>
    </lineage>
</organism>